<sequence>MRLDRKILECEFEYTKCFSEFSEDENVIRFRDHQLKDMYYHNYTYIQDTMDGVRLKRAIEKEIALRQSEKSSFCNILFDAHLNNDILSMLEFRPEISRSGFYSYDLSYHEKLKIKSGCIVKRVEDPEMLDHLLYCDLQQDEAHVGKDFCTRRCYRRGKIYISSEGVDSYICYHDGVVIGNCDLFIHNGIAKIEDFAVIPSHQRKGYGTTILHYLIGRAIQEKCHTIYLVTDEDDTAKEMYQKIGFNKIGERIDLFINLK</sequence>
<evidence type="ECO:0000313" key="4">
    <source>
        <dbReference type="EMBL" id="MBM7615904.1"/>
    </source>
</evidence>
<dbReference type="PANTHER" id="PTHR43420:SF12">
    <property type="entry name" value="N-ACETYLTRANSFERASE DOMAIN-CONTAINING PROTEIN"/>
    <property type="match status" value="1"/>
</dbReference>
<keyword evidence="1" id="KW-0808">Transferase</keyword>
<comment type="caution">
    <text evidence="4">The sequence shown here is derived from an EMBL/GenBank/DDBJ whole genome shotgun (WGS) entry which is preliminary data.</text>
</comment>
<dbReference type="PROSITE" id="PS51186">
    <property type="entry name" value="GNAT"/>
    <property type="match status" value="1"/>
</dbReference>
<evidence type="ECO:0000313" key="5">
    <source>
        <dbReference type="Proteomes" id="UP001314796"/>
    </source>
</evidence>
<dbReference type="EMBL" id="JAFBEE010000019">
    <property type="protein sequence ID" value="MBM7615904.1"/>
    <property type="molecule type" value="Genomic_DNA"/>
</dbReference>
<gene>
    <name evidence="4" type="ORF">JOC73_002478</name>
</gene>
<dbReference type="InterPro" id="IPR000182">
    <property type="entry name" value="GNAT_dom"/>
</dbReference>
<protein>
    <submittedName>
        <fullName evidence="4">Spore maturation protein CgeE</fullName>
    </submittedName>
</protein>
<proteinExistence type="predicted"/>
<dbReference type="Proteomes" id="UP001314796">
    <property type="component" value="Unassembled WGS sequence"/>
</dbReference>
<keyword evidence="2" id="KW-0012">Acyltransferase</keyword>
<dbReference type="PANTHER" id="PTHR43420">
    <property type="entry name" value="ACETYLTRANSFERASE"/>
    <property type="match status" value="1"/>
</dbReference>
<dbReference type="Gene3D" id="3.40.630.30">
    <property type="match status" value="1"/>
</dbReference>
<dbReference type="InterPro" id="IPR050680">
    <property type="entry name" value="YpeA/RimI_acetyltransf"/>
</dbReference>
<accession>A0ABS2NSF6</accession>
<organism evidence="4 5">
    <name type="scientific">Alkaliphilus hydrothermalis</name>
    <dbReference type="NCBI Taxonomy" id="1482730"/>
    <lineage>
        <taxon>Bacteria</taxon>
        <taxon>Bacillati</taxon>
        <taxon>Bacillota</taxon>
        <taxon>Clostridia</taxon>
        <taxon>Peptostreptococcales</taxon>
        <taxon>Natronincolaceae</taxon>
        <taxon>Alkaliphilus</taxon>
    </lineage>
</organism>
<dbReference type="RefSeq" id="WP_204403604.1">
    <property type="nucleotide sequence ID" value="NZ_JAFBEE010000019.1"/>
</dbReference>
<dbReference type="Pfam" id="PF00583">
    <property type="entry name" value="Acetyltransf_1"/>
    <property type="match status" value="1"/>
</dbReference>
<reference evidence="4 5" key="1">
    <citation type="submission" date="2021-01" db="EMBL/GenBank/DDBJ databases">
        <title>Genomic Encyclopedia of Type Strains, Phase IV (KMG-IV): sequencing the most valuable type-strain genomes for metagenomic binning, comparative biology and taxonomic classification.</title>
        <authorList>
            <person name="Goeker M."/>
        </authorList>
    </citation>
    <scope>NUCLEOTIDE SEQUENCE [LARGE SCALE GENOMIC DNA]</scope>
    <source>
        <strain evidence="4 5">DSM 25890</strain>
    </source>
</reference>
<name>A0ABS2NSF6_9FIRM</name>
<dbReference type="InterPro" id="IPR016181">
    <property type="entry name" value="Acyl_CoA_acyltransferase"/>
</dbReference>
<dbReference type="CDD" id="cd04301">
    <property type="entry name" value="NAT_SF"/>
    <property type="match status" value="1"/>
</dbReference>
<dbReference type="SUPFAM" id="SSF55729">
    <property type="entry name" value="Acyl-CoA N-acyltransferases (Nat)"/>
    <property type="match status" value="1"/>
</dbReference>
<keyword evidence="5" id="KW-1185">Reference proteome</keyword>
<feature type="domain" description="N-acetyltransferase" evidence="3">
    <location>
        <begin position="119"/>
        <end position="259"/>
    </location>
</feature>
<evidence type="ECO:0000259" key="3">
    <source>
        <dbReference type="PROSITE" id="PS51186"/>
    </source>
</evidence>
<evidence type="ECO:0000256" key="1">
    <source>
        <dbReference type="ARBA" id="ARBA00022679"/>
    </source>
</evidence>
<evidence type="ECO:0000256" key="2">
    <source>
        <dbReference type="ARBA" id="ARBA00023315"/>
    </source>
</evidence>